<dbReference type="SUPFAM" id="SSF56176">
    <property type="entry name" value="FAD-binding/transporter-associated domain-like"/>
    <property type="match status" value="1"/>
</dbReference>
<feature type="domain" description="FAD-binding PCMH-type" evidence="6">
    <location>
        <begin position="39"/>
        <end position="219"/>
    </location>
</feature>
<dbReference type="PANTHER" id="PTHR43716:SF1">
    <property type="entry name" value="D-2-HYDROXYGLUTARATE DEHYDROGENASE, MITOCHONDRIAL"/>
    <property type="match status" value="1"/>
</dbReference>
<dbReference type="Gene3D" id="3.30.465.10">
    <property type="match status" value="1"/>
</dbReference>
<evidence type="ECO:0000256" key="1">
    <source>
        <dbReference type="ARBA" id="ARBA00001974"/>
    </source>
</evidence>
<dbReference type="SUPFAM" id="SSF55103">
    <property type="entry name" value="FAD-linked oxidases, C-terminal domain"/>
    <property type="match status" value="1"/>
</dbReference>
<dbReference type="InterPro" id="IPR016166">
    <property type="entry name" value="FAD-bd_PCMH"/>
</dbReference>
<dbReference type="InterPro" id="IPR004113">
    <property type="entry name" value="FAD-bd_oxidored_4_C"/>
</dbReference>
<comment type="caution">
    <text evidence="7">The sequence shown here is derived from an EMBL/GenBank/DDBJ whole genome shotgun (WGS) entry which is preliminary data.</text>
</comment>
<dbReference type="Gene3D" id="3.30.70.2190">
    <property type="match status" value="1"/>
</dbReference>
<dbReference type="InterPro" id="IPR016171">
    <property type="entry name" value="Vanillyl_alc_oxidase_C-sub2"/>
</dbReference>
<dbReference type="GO" id="GO:0022904">
    <property type="term" value="P:respiratory electron transport chain"/>
    <property type="evidence" value="ECO:0007669"/>
    <property type="project" value="TreeGrafter"/>
</dbReference>
<evidence type="ECO:0000256" key="4">
    <source>
        <dbReference type="ARBA" id="ARBA00022827"/>
    </source>
</evidence>
<proteinExistence type="inferred from homology"/>
<sequence>MNSVNHAARALVAALRAIVGDDGLRTDEQIALLDRGYGADNLAARIMVSPGDTDQLARVVACCAAHGRAMVPHGGLTGLVGGASSREDDVIVSMRRMNRIVAIDTASSTVTVEAGVTLAQLSDALHAAGLDLGIDLASRDSATIGGLIAHNAGGIRAFRHGMMRERVLGIEVVLADGRVYRDLNALTKNNTGYDLKQLFIGSDGTLGIVTRAVLKLTPLQTPAATALLGIENLDAAIELAHRLRTVHHGRLLALEIMWHGYAACVRQAHPELAALGLTDCPLYLIVEVAHDVALDMNAQLEDLLGSALEDGVLTDCVLAHTRAQREKIWLLREDSDAVAHQGAFQLSFDVALPVPELDCYVRALSDALARFDPAIKVFVFGHFLDGNLHIMLAADRELATRHEAIEHLIYERLPALGGSLSAEHGIGVEKKAALRRYGDPQRLALMADLRRLFDARGTLNPGKMIDV</sequence>
<evidence type="ECO:0000256" key="2">
    <source>
        <dbReference type="ARBA" id="ARBA00008000"/>
    </source>
</evidence>
<dbReference type="EMBL" id="JABBGJ010000013">
    <property type="protein sequence ID" value="NML99045.1"/>
    <property type="molecule type" value="Genomic_DNA"/>
</dbReference>
<keyword evidence="4" id="KW-0274">FAD</keyword>
<dbReference type="GO" id="GO:0071949">
    <property type="term" value="F:FAD binding"/>
    <property type="evidence" value="ECO:0007669"/>
    <property type="project" value="InterPro"/>
</dbReference>
<dbReference type="InterPro" id="IPR016164">
    <property type="entry name" value="FAD-linked_Oxase-like_C"/>
</dbReference>
<dbReference type="Gene3D" id="3.30.43.10">
    <property type="entry name" value="Uridine Diphospho-n-acetylenolpyruvylglucosamine Reductase, domain 2"/>
    <property type="match status" value="1"/>
</dbReference>
<evidence type="ECO:0000259" key="6">
    <source>
        <dbReference type="PROSITE" id="PS51387"/>
    </source>
</evidence>
<reference evidence="7 8" key="1">
    <citation type="submission" date="2020-04" db="EMBL/GenBank/DDBJ databases">
        <title>Paraburkholderia sp. RP-4-7 isolated from soil.</title>
        <authorList>
            <person name="Dahal R.H."/>
        </authorList>
    </citation>
    <scope>NUCLEOTIDE SEQUENCE [LARGE SCALE GENOMIC DNA]</scope>
    <source>
        <strain evidence="7 8">RP-4-7</strain>
    </source>
</reference>
<dbReference type="GO" id="GO:0016491">
    <property type="term" value="F:oxidoreductase activity"/>
    <property type="evidence" value="ECO:0007669"/>
    <property type="project" value="UniProtKB-KW"/>
</dbReference>
<name>A0A848IEI3_9BURK</name>
<dbReference type="Gene3D" id="1.10.45.10">
    <property type="entry name" value="Vanillyl-alcohol Oxidase, Chain A, domain 4"/>
    <property type="match status" value="1"/>
</dbReference>
<dbReference type="InterPro" id="IPR036318">
    <property type="entry name" value="FAD-bd_PCMH-like_sf"/>
</dbReference>
<dbReference type="Pfam" id="PF02913">
    <property type="entry name" value="FAD-oxidase_C"/>
    <property type="match status" value="1"/>
</dbReference>
<evidence type="ECO:0000313" key="7">
    <source>
        <dbReference type="EMBL" id="NML99045.1"/>
    </source>
</evidence>
<dbReference type="Proteomes" id="UP000544134">
    <property type="component" value="Unassembled WGS sequence"/>
</dbReference>
<keyword evidence="3" id="KW-0285">Flavoprotein</keyword>
<evidence type="ECO:0000256" key="3">
    <source>
        <dbReference type="ARBA" id="ARBA00022630"/>
    </source>
</evidence>
<comment type="similarity">
    <text evidence="2">Belongs to the FAD-binding oxidoreductase/transferase type 4 family.</text>
</comment>
<evidence type="ECO:0000313" key="8">
    <source>
        <dbReference type="Proteomes" id="UP000544134"/>
    </source>
</evidence>
<keyword evidence="5" id="KW-0560">Oxidoreductase</keyword>
<comment type="cofactor">
    <cofactor evidence="1">
        <name>FAD</name>
        <dbReference type="ChEBI" id="CHEBI:57692"/>
    </cofactor>
</comment>
<organism evidence="7 8">
    <name type="scientific">Paraburkholderia polaris</name>
    <dbReference type="NCBI Taxonomy" id="2728848"/>
    <lineage>
        <taxon>Bacteria</taxon>
        <taxon>Pseudomonadati</taxon>
        <taxon>Pseudomonadota</taxon>
        <taxon>Betaproteobacteria</taxon>
        <taxon>Burkholderiales</taxon>
        <taxon>Burkholderiaceae</taxon>
        <taxon>Paraburkholderia</taxon>
    </lineage>
</organism>
<dbReference type="InterPro" id="IPR051264">
    <property type="entry name" value="FAD-oxidored/transferase_4"/>
</dbReference>
<keyword evidence="8" id="KW-1185">Reference proteome</keyword>
<dbReference type="PANTHER" id="PTHR43716">
    <property type="entry name" value="D-2-HYDROXYGLUTARATE DEHYDROGENASE, MITOCHONDRIAL"/>
    <property type="match status" value="1"/>
</dbReference>
<protein>
    <submittedName>
        <fullName evidence="7">FAD-binding oxidoreductase</fullName>
    </submittedName>
</protein>
<accession>A0A848IEI3</accession>
<dbReference type="AlphaFoldDB" id="A0A848IEI3"/>
<evidence type="ECO:0000256" key="5">
    <source>
        <dbReference type="ARBA" id="ARBA00023002"/>
    </source>
</evidence>
<dbReference type="Gene3D" id="3.30.70.2740">
    <property type="match status" value="1"/>
</dbReference>
<dbReference type="Pfam" id="PF01565">
    <property type="entry name" value="FAD_binding_4"/>
    <property type="match status" value="1"/>
</dbReference>
<dbReference type="InterPro" id="IPR016169">
    <property type="entry name" value="FAD-bd_PCMH_sub2"/>
</dbReference>
<gene>
    <name evidence="7" type="ORF">HHL24_13980</name>
</gene>
<dbReference type="PROSITE" id="PS51387">
    <property type="entry name" value="FAD_PCMH"/>
    <property type="match status" value="1"/>
</dbReference>
<dbReference type="InterPro" id="IPR016167">
    <property type="entry name" value="FAD-bd_PCMH_sub1"/>
</dbReference>
<dbReference type="RefSeq" id="WP_169486043.1">
    <property type="nucleotide sequence ID" value="NZ_JABBGJ010000013.1"/>
</dbReference>
<dbReference type="InterPro" id="IPR006094">
    <property type="entry name" value="Oxid_FAD_bind_N"/>
</dbReference>